<gene>
    <name evidence="2" type="ORF">HNP94_000999</name>
</gene>
<organism evidence="2 3">
    <name type="scientific">Methanococcus maripaludis</name>
    <name type="common">Methanococcus deltae</name>
    <dbReference type="NCBI Taxonomy" id="39152"/>
    <lineage>
        <taxon>Archaea</taxon>
        <taxon>Methanobacteriati</taxon>
        <taxon>Methanobacteriota</taxon>
        <taxon>Methanomada group</taxon>
        <taxon>Methanococci</taxon>
        <taxon>Methanococcales</taxon>
        <taxon>Methanococcaceae</taxon>
        <taxon>Methanococcus</taxon>
    </lineage>
</organism>
<keyword evidence="1" id="KW-0812">Transmembrane</keyword>
<feature type="transmembrane region" description="Helical" evidence="1">
    <location>
        <begin position="6"/>
        <end position="23"/>
    </location>
</feature>
<comment type="caution">
    <text evidence="2">The sequence shown here is derived from an EMBL/GenBank/DDBJ whole genome shotgun (WGS) entry which is preliminary data.</text>
</comment>
<feature type="transmembrane region" description="Helical" evidence="1">
    <location>
        <begin position="30"/>
        <end position="50"/>
    </location>
</feature>
<feature type="transmembrane region" description="Helical" evidence="1">
    <location>
        <begin position="84"/>
        <end position="104"/>
    </location>
</feature>
<dbReference type="GO" id="GO:0016740">
    <property type="term" value="F:transferase activity"/>
    <property type="evidence" value="ECO:0007669"/>
    <property type="project" value="UniProtKB-KW"/>
</dbReference>
<evidence type="ECO:0000256" key="1">
    <source>
        <dbReference type="SAM" id="Phobius"/>
    </source>
</evidence>
<dbReference type="RefSeq" id="WP_181504983.1">
    <property type="nucleotide sequence ID" value="NZ_JACDUO010000001.1"/>
</dbReference>
<dbReference type="Proteomes" id="UP000567099">
    <property type="component" value="Unassembled WGS sequence"/>
</dbReference>
<keyword evidence="1" id="KW-0472">Membrane</keyword>
<name>A0A7J9PR84_METMI</name>
<accession>A0A7J9PR84</accession>
<reference evidence="2 3" key="1">
    <citation type="submission" date="2020-07" db="EMBL/GenBank/DDBJ databases">
        <title>Genomic Encyclopedia of Type Strains, Phase IV (KMG-V): Genome sequencing to study the core and pangenomes of soil and plant-associated prokaryotes.</title>
        <authorList>
            <person name="Whitman W."/>
        </authorList>
    </citation>
    <scope>NUCLEOTIDE SEQUENCE [LARGE SCALE GENOMIC DNA]</scope>
    <source>
        <strain evidence="2 3">C13</strain>
    </source>
</reference>
<keyword evidence="2" id="KW-0808">Transferase</keyword>
<evidence type="ECO:0000313" key="3">
    <source>
        <dbReference type="Proteomes" id="UP000567099"/>
    </source>
</evidence>
<dbReference type="AlphaFoldDB" id="A0A7J9PR84"/>
<evidence type="ECO:0000313" key="2">
    <source>
        <dbReference type="EMBL" id="MBA2863999.1"/>
    </source>
</evidence>
<protein>
    <submittedName>
        <fullName evidence="2">Glucan phosphoethanolaminetransferase (Alkaline phosphatase superfamily)</fullName>
    </submittedName>
</protein>
<proteinExistence type="predicted"/>
<dbReference type="EMBL" id="JACDUO010000001">
    <property type="protein sequence ID" value="MBA2863999.1"/>
    <property type="molecule type" value="Genomic_DNA"/>
</dbReference>
<keyword evidence="1" id="KW-1133">Transmembrane helix</keyword>
<sequence>MHLYVFLVIFGVAFVSLILGFSAKGIYAKFTLTIISAVLFLILAVASFNIEITDTVVASTIINATTNATEYAYTTLSRNVSADWVMWVMLMLAVPGWLKVFLLLPEVIGDKDE</sequence>